<proteinExistence type="predicted"/>
<gene>
    <name evidence="2" type="ORF">EV421DRAFT_1738187</name>
</gene>
<reference evidence="2" key="1">
    <citation type="submission" date="2023-06" db="EMBL/GenBank/DDBJ databases">
        <authorList>
            <consortium name="Lawrence Berkeley National Laboratory"/>
            <person name="Ahrendt S."/>
            <person name="Sahu N."/>
            <person name="Indic B."/>
            <person name="Wong-Bajracharya J."/>
            <person name="Merenyi Z."/>
            <person name="Ke H.-M."/>
            <person name="Monk M."/>
            <person name="Kocsube S."/>
            <person name="Drula E."/>
            <person name="Lipzen A."/>
            <person name="Balint B."/>
            <person name="Henrissat B."/>
            <person name="Andreopoulos B."/>
            <person name="Martin F.M."/>
            <person name="Harder C.B."/>
            <person name="Rigling D."/>
            <person name="Ford K.L."/>
            <person name="Foster G.D."/>
            <person name="Pangilinan J."/>
            <person name="Papanicolaou A."/>
            <person name="Barry K."/>
            <person name="LaButti K."/>
            <person name="Viragh M."/>
            <person name="Koriabine M."/>
            <person name="Yan M."/>
            <person name="Riley R."/>
            <person name="Champramary S."/>
            <person name="Plett K.L."/>
            <person name="Tsai I.J."/>
            <person name="Slot J."/>
            <person name="Sipos G."/>
            <person name="Plett J."/>
            <person name="Nagy L.G."/>
            <person name="Grigoriev I.V."/>
        </authorList>
    </citation>
    <scope>NUCLEOTIDE SEQUENCE</scope>
    <source>
        <strain evidence="2">FPL87.14</strain>
    </source>
</reference>
<dbReference type="AlphaFoldDB" id="A0AA39JA50"/>
<organism evidence="2 3">
    <name type="scientific">Armillaria borealis</name>
    <dbReference type="NCBI Taxonomy" id="47425"/>
    <lineage>
        <taxon>Eukaryota</taxon>
        <taxon>Fungi</taxon>
        <taxon>Dikarya</taxon>
        <taxon>Basidiomycota</taxon>
        <taxon>Agaricomycotina</taxon>
        <taxon>Agaricomycetes</taxon>
        <taxon>Agaricomycetidae</taxon>
        <taxon>Agaricales</taxon>
        <taxon>Marasmiineae</taxon>
        <taxon>Physalacriaceae</taxon>
        <taxon>Armillaria</taxon>
    </lineage>
</organism>
<keyword evidence="3" id="KW-1185">Reference proteome</keyword>
<keyword evidence="1" id="KW-0472">Membrane</keyword>
<sequence length="232" mass="25692">MSSTRPSLVVVDGLVDSREPVPRPFGSISFHLFKTQYQYEVFSVSGPASDDNEWDILKWLPLSFKLVPGTRSGDSKFVSKRCKHGWCSSPAFLDSDGLDTINDDLAVLSNQAGWIDAGTLDTGTVQPRQSSDDSCLMGSPSTCILFACALFQVSYDRTSIGFYISGLFRAATTIFVSYFAVVVAPYPAPMLRRSMKAPKIEGWHYNAFAGVVLRQRVHGRDLEKAYCDIRVH</sequence>
<comment type="caution">
    <text evidence="2">The sequence shown here is derived from an EMBL/GenBank/DDBJ whole genome shotgun (WGS) entry which is preliminary data.</text>
</comment>
<dbReference type="EMBL" id="JAUEPT010000040">
    <property type="protein sequence ID" value="KAK0439000.1"/>
    <property type="molecule type" value="Genomic_DNA"/>
</dbReference>
<keyword evidence="1" id="KW-1133">Transmembrane helix</keyword>
<keyword evidence="1" id="KW-0812">Transmembrane</keyword>
<dbReference type="Proteomes" id="UP001175226">
    <property type="component" value="Unassembled WGS sequence"/>
</dbReference>
<evidence type="ECO:0000313" key="3">
    <source>
        <dbReference type="Proteomes" id="UP001175226"/>
    </source>
</evidence>
<evidence type="ECO:0000313" key="2">
    <source>
        <dbReference type="EMBL" id="KAK0439000.1"/>
    </source>
</evidence>
<accession>A0AA39JA50</accession>
<protein>
    <submittedName>
        <fullName evidence="2">Uncharacterized protein</fullName>
    </submittedName>
</protein>
<feature type="transmembrane region" description="Helical" evidence="1">
    <location>
        <begin position="160"/>
        <end position="186"/>
    </location>
</feature>
<evidence type="ECO:0000256" key="1">
    <source>
        <dbReference type="SAM" id="Phobius"/>
    </source>
</evidence>
<name>A0AA39JA50_9AGAR</name>